<gene>
    <name evidence="4" type="ORF">ACFQ1S_14835</name>
</gene>
<dbReference type="PROSITE" id="PS51371">
    <property type="entry name" value="CBS"/>
    <property type="match status" value="1"/>
</dbReference>
<comment type="caution">
    <text evidence="4">The sequence shown here is derived from an EMBL/GenBank/DDBJ whole genome shotgun (WGS) entry which is preliminary data.</text>
</comment>
<dbReference type="PANTHER" id="PTHR48108:SF26">
    <property type="entry name" value="CBS DOMAIN-CONTAINING PROTEIN DDB_G0289609"/>
    <property type="match status" value="1"/>
</dbReference>
<keyword evidence="1" id="KW-0677">Repeat</keyword>
<evidence type="ECO:0000256" key="1">
    <source>
        <dbReference type="ARBA" id="ARBA00022737"/>
    </source>
</evidence>
<evidence type="ECO:0000259" key="3">
    <source>
        <dbReference type="PROSITE" id="PS51371"/>
    </source>
</evidence>
<dbReference type="Proteomes" id="UP001597045">
    <property type="component" value="Unassembled WGS sequence"/>
</dbReference>
<protein>
    <submittedName>
        <fullName evidence="4">CBS domain-containing protein</fullName>
    </submittedName>
</protein>
<sequence>MTRAREIMTPNPVCVRSSQTIRDAAQIMADTGVGAVPICGEDERLKGMLTDRDIVVRVLAGEVHRAG</sequence>
<organism evidence="4 5">
    <name type="scientific">Kibdelosporangium lantanae</name>
    <dbReference type="NCBI Taxonomy" id="1497396"/>
    <lineage>
        <taxon>Bacteria</taxon>
        <taxon>Bacillati</taxon>
        <taxon>Actinomycetota</taxon>
        <taxon>Actinomycetes</taxon>
        <taxon>Pseudonocardiales</taxon>
        <taxon>Pseudonocardiaceae</taxon>
        <taxon>Kibdelosporangium</taxon>
    </lineage>
</organism>
<dbReference type="PANTHER" id="PTHR48108">
    <property type="entry name" value="CBS DOMAIN-CONTAINING PROTEIN CBSX2, CHLOROPLASTIC"/>
    <property type="match status" value="1"/>
</dbReference>
<feature type="domain" description="CBS" evidence="3">
    <location>
        <begin position="8"/>
        <end position="67"/>
    </location>
</feature>
<feature type="non-terminal residue" evidence="4">
    <location>
        <position position="67"/>
    </location>
</feature>
<dbReference type="InterPro" id="IPR000644">
    <property type="entry name" value="CBS_dom"/>
</dbReference>
<keyword evidence="5" id="KW-1185">Reference proteome</keyword>
<dbReference type="EMBL" id="JBHTIS010000772">
    <property type="protein sequence ID" value="MFD1046738.1"/>
    <property type="molecule type" value="Genomic_DNA"/>
</dbReference>
<dbReference type="Pfam" id="PF00571">
    <property type="entry name" value="CBS"/>
    <property type="match status" value="1"/>
</dbReference>
<evidence type="ECO:0000313" key="5">
    <source>
        <dbReference type="Proteomes" id="UP001597045"/>
    </source>
</evidence>
<accession>A0ABW3M9P3</accession>
<dbReference type="SUPFAM" id="SSF54631">
    <property type="entry name" value="CBS-domain pair"/>
    <property type="match status" value="1"/>
</dbReference>
<dbReference type="InterPro" id="IPR051462">
    <property type="entry name" value="CBS_domain-containing"/>
</dbReference>
<proteinExistence type="predicted"/>
<dbReference type="Gene3D" id="3.10.580.10">
    <property type="entry name" value="CBS-domain"/>
    <property type="match status" value="1"/>
</dbReference>
<name>A0ABW3M9P3_9PSEU</name>
<keyword evidence="2" id="KW-0129">CBS domain</keyword>
<evidence type="ECO:0000256" key="2">
    <source>
        <dbReference type="PROSITE-ProRule" id="PRU00703"/>
    </source>
</evidence>
<evidence type="ECO:0000313" key="4">
    <source>
        <dbReference type="EMBL" id="MFD1046738.1"/>
    </source>
</evidence>
<reference evidence="5" key="1">
    <citation type="journal article" date="2019" name="Int. J. Syst. Evol. Microbiol.">
        <title>The Global Catalogue of Microorganisms (GCM) 10K type strain sequencing project: providing services to taxonomists for standard genome sequencing and annotation.</title>
        <authorList>
            <consortium name="The Broad Institute Genomics Platform"/>
            <consortium name="The Broad Institute Genome Sequencing Center for Infectious Disease"/>
            <person name="Wu L."/>
            <person name="Ma J."/>
        </authorList>
    </citation>
    <scope>NUCLEOTIDE SEQUENCE [LARGE SCALE GENOMIC DNA]</scope>
    <source>
        <strain evidence="5">JCM 31486</strain>
    </source>
</reference>
<dbReference type="InterPro" id="IPR046342">
    <property type="entry name" value="CBS_dom_sf"/>
</dbReference>
<dbReference type="SMART" id="SM00116">
    <property type="entry name" value="CBS"/>
    <property type="match status" value="1"/>
</dbReference>